<dbReference type="Proteomes" id="UP001431783">
    <property type="component" value="Unassembled WGS sequence"/>
</dbReference>
<comment type="caution">
    <text evidence="2">The sequence shown here is derived from an EMBL/GenBank/DDBJ whole genome shotgun (WGS) entry which is preliminary data.</text>
</comment>
<dbReference type="PROSITE" id="PS50878">
    <property type="entry name" value="RT_POL"/>
    <property type="match status" value="1"/>
</dbReference>
<evidence type="ECO:0000313" key="3">
    <source>
        <dbReference type="Proteomes" id="UP001431783"/>
    </source>
</evidence>
<dbReference type="GO" id="GO:0071897">
    <property type="term" value="P:DNA biosynthetic process"/>
    <property type="evidence" value="ECO:0007669"/>
    <property type="project" value="UniProtKB-ARBA"/>
</dbReference>
<dbReference type="InterPro" id="IPR043502">
    <property type="entry name" value="DNA/RNA_pol_sf"/>
</dbReference>
<proteinExistence type="predicted"/>
<dbReference type="PANTHER" id="PTHR33332">
    <property type="entry name" value="REVERSE TRANSCRIPTASE DOMAIN-CONTAINING PROTEIN"/>
    <property type="match status" value="1"/>
</dbReference>
<protein>
    <recommendedName>
        <fullName evidence="1">Reverse transcriptase domain-containing protein</fullName>
    </recommendedName>
</protein>
<dbReference type="SUPFAM" id="SSF56672">
    <property type="entry name" value="DNA/RNA polymerases"/>
    <property type="match status" value="1"/>
</dbReference>
<dbReference type="CDD" id="cd01650">
    <property type="entry name" value="RT_nLTR_like"/>
    <property type="match status" value="1"/>
</dbReference>
<sequence length="692" mass="79839">MYSMMCGVDWSKIMEIDDPNEACNMLYEILEDIFRSTVPFKKGRTRRFPHWYTSELIKLIRMKEVAYRNYKKFKKPSYGRHYSSLRAMVKSEIGSLYKAYIATSEHFINEDPSRFWSFIQDKRGCTRIPGIMQHEQSVYNNPNDIVNAFADYFSSVYSDASANCDIVGENSGNTLVFIECITEDMIKVAARKLNNKLTAGPDLIPSFIVKDCIDSLIMPLKHIYDLILKTSIFPTRWKVAKVIPVLKKGDSSHIGNYRPISILSNFSKLFEIILFNSIYPKIRNSIAIEQHGFMTRRSCTTNLAQFSQFIYEELDGAGQVDVVYTDFQKAFDKINHKLLIVKTRKLFGFSNNLSLLVESYLSNRSQFVQIENSKSRKFRVTSGVPQGSNLGPLLFVLFVNDLLEMVDCMKVAYADDDIKIYKSVSSMNDCLRLQSDLNDISRWCNNNCLHLNVMKCNVVNFTRKRNVISFDYNIEGVNLTRLQEVKDLGVVFDQKLSFIPHINQLILSCSKVYGFIVRNARLFSSSSTLVHLFNALVRSKLEYGCLVWRPIYNCHINRLEALQRKFLKWLAFREDGLYPPRGCDHACLLSRFDTRSLHTRRSLNALKFLFNLLNDNLDCPELLGKLNFFVPPRCTRISQTFYLKTHRTNLLSQSPLSFVCSTANQISSCCDLHWDSLVSIVNKYLNLNSEVS</sequence>
<organism evidence="2 3">
    <name type="scientific">Henosepilachna vigintioctopunctata</name>
    <dbReference type="NCBI Taxonomy" id="420089"/>
    <lineage>
        <taxon>Eukaryota</taxon>
        <taxon>Metazoa</taxon>
        <taxon>Ecdysozoa</taxon>
        <taxon>Arthropoda</taxon>
        <taxon>Hexapoda</taxon>
        <taxon>Insecta</taxon>
        <taxon>Pterygota</taxon>
        <taxon>Neoptera</taxon>
        <taxon>Endopterygota</taxon>
        <taxon>Coleoptera</taxon>
        <taxon>Polyphaga</taxon>
        <taxon>Cucujiformia</taxon>
        <taxon>Coccinelloidea</taxon>
        <taxon>Coccinellidae</taxon>
        <taxon>Epilachninae</taxon>
        <taxon>Epilachnini</taxon>
        <taxon>Henosepilachna</taxon>
    </lineage>
</organism>
<reference evidence="2 3" key="1">
    <citation type="submission" date="2023-03" db="EMBL/GenBank/DDBJ databases">
        <title>Genome insight into feeding habits of ladybird beetles.</title>
        <authorList>
            <person name="Li H.-S."/>
            <person name="Huang Y.-H."/>
            <person name="Pang H."/>
        </authorList>
    </citation>
    <scope>NUCLEOTIDE SEQUENCE [LARGE SCALE GENOMIC DNA]</scope>
    <source>
        <strain evidence="2">SYSU_2023b</strain>
        <tissue evidence="2">Whole body</tissue>
    </source>
</reference>
<evidence type="ECO:0000313" key="2">
    <source>
        <dbReference type="EMBL" id="KAK9871739.1"/>
    </source>
</evidence>
<accession>A0AAW1TX55</accession>
<evidence type="ECO:0000259" key="1">
    <source>
        <dbReference type="PROSITE" id="PS50878"/>
    </source>
</evidence>
<feature type="domain" description="Reverse transcriptase" evidence="1">
    <location>
        <begin position="226"/>
        <end position="479"/>
    </location>
</feature>
<keyword evidence="3" id="KW-1185">Reference proteome</keyword>
<name>A0AAW1TX55_9CUCU</name>
<dbReference type="InterPro" id="IPR000477">
    <property type="entry name" value="RT_dom"/>
</dbReference>
<dbReference type="EMBL" id="JARQZJ010000007">
    <property type="protein sequence ID" value="KAK9871739.1"/>
    <property type="molecule type" value="Genomic_DNA"/>
</dbReference>
<dbReference type="Pfam" id="PF00078">
    <property type="entry name" value="RVT_1"/>
    <property type="match status" value="1"/>
</dbReference>
<dbReference type="AlphaFoldDB" id="A0AAW1TX55"/>
<gene>
    <name evidence="2" type="ORF">WA026_014190</name>
</gene>